<comment type="subcellular location">
    <subcellularLocation>
        <location evidence="1">Endomembrane system</location>
        <topology evidence="1">Multi-pass membrane protein</topology>
    </subcellularLocation>
</comment>
<accession>A0A2S4UHV8</accession>
<feature type="transmembrane region" description="Helical" evidence="7">
    <location>
        <begin position="255"/>
        <end position="274"/>
    </location>
</feature>
<evidence type="ECO:0000259" key="8">
    <source>
        <dbReference type="PROSITE" id="PS50850"/>
    </source>
</evidence>
<feature type="transmembrane region" description="Helical" evidence="7">
    <location>
        <begin position="188"/>
        <end position="207"/>
    </location>
</feature>
<dbReference type="AlphaFoldDB" id="A0A2S4UHV8"/>
<feature type="domain" description="Major facilitator superfamily (MFS) profile" evidence="8">
    <location>
        <begin position="62"/>
        <end position="508"/>
    </location>
</feature>
<dbReference type="Gene3D" id="1.20.1720.10">
    <property type="entry name" value="Multidrug resistance protein D"/>
    <property type="match status" value="1"/>
</dbReference>
<dbReference type="PANTHER" id="PTHR23501">
    <property type="entry name" value="MAJOR FACILITATOR SUPERFAMILY"/>
    <property type="match status" value="1"/>
</dbReference>
<dbReference type="InterPro" id="IPR036259">
    <property type="entry name" value="MFS_trans_sf"/>
</dbReference>
<evidence type="ECO:0000313" key="9">
    <source>
        <dbReference type="EMBL" id="POV96892.1"/>
    </source>
</evidence>
<dbReference type="GO" id="GO:0005886">
    <property type="term" value="C:plasma membrane"/>
    <property type="evidence" value="ECO:0007669"/>
    <property type="project" value="TreeGrafter"/>
</dbReference>
<evidence type="ECO:0000256" key="6">
    <source>
        <dbReference type="SAM" id="MobiDB-lite"/>
    </source>
</evidence>
<evidence type="ECO:0000256" key="2">
    <source>
        <dbReference type="ARBA" id="ARBA00022448"/>
    </source>
</evidence>
<dbReference type="GO" id="GO:0012505">
    <property type="term" value="C:endomembrane system"/>
    <property type="evidence" value="ECO:0007669"/>
    <property type="project" value="UniProtKB-SubCell"/>
</dbReference>
<keyword evidence="3 7" id="KW-0812">Transmembrane</keyword>
<dbReference type="GO" id="GO:0015174">
    <property type="term" value="F:basic amino acid transmembrane transporter activity"/>
    <property type="evidence" value="ECO:0007669"/>
    <property type="project" value="TreeGrafter"/>
</dbReference>
<dbReference type="EMBL" id="PKSL01000281">
    <property type="protein sequence ID" value="POV96892.1"/>
    <property type="molecule type" value="Genomic_DNA"/>
</dbReference>
<keyword evidence="5 7" id="KW-0472">Membrane</keyword>
<dbReference type="VEuPathDB" id="FungiDB:PSTT_15382"/>
<protein>
    <recommendedName>
        <fullName evidence="8">Major facilitator superfamily (MFS) profile domain-containing protein</fullName>
    </recommendedName>
</protein>
<evidence type="ECO:0000256" key="3">
    <source>
        <dbReference type="ARBA" id="ARBA00022692"/>
    </source>
</evidence>
<proteinExistence type="predicted"/>
<evidence type="ECO:0000256" key="7">
    <source>
        <dbReference type="SAM" id="Phobius"/>
    </source>
</evidence>
<dbReference type="VEuPathDB" id="FungiDB:PSHT_02616"/>
<dbReference type="InterPro" id="IPR011701">
    <property type="entry name" value="MFS"/>
</dbReference>
<feature type="region of interest" description="Disordered" evidence="6">
    <location>
        <begin position="1"/>
        <end position="28"/>
    </location>
</feature>
<evidence type="ECO:0000256" key="5">
    <source>
        <dbReference type="ARBA" id="ARBA00023136"/>
    </source>
</evidence>
<evidence type="ECO:0000313" key="10">
    <source>
        <dbReference type="Proteomes" id="UP000239156"/>
    </source>
</evidence>
<feature type="transmembrane region" description="Helical" evidence="7">
    <location>
        <begin position="97"/>
        <end position="116"/>
    </location>
</feature>
<dbReference type="GO" id="GO:0000329">
    <property type="term" value="C:fungal-type vacuole membrane"/>
    <property type="evidence" value="ECO:0007669"/>
    <property type="project" value="TreeGrafter"/>
</dbReference>
<feature type="transmembrane region" description="Helical" evidence="7">
    <location>
        <begin position="61"/>
        <end position="85"/>
    </location>
</feature>
<dbReference type="Pfam" id="PF07690">
    <property type="entry name" value="MFS_1"/>
    <property type="match status" value="1"/>
</dbReference>
<keyword evidence="10" id="KW-1185">Reference proteome</keyword>
<feature type="transmembrane region" description="Helical" evidence="7">
    <location>
        <begin position="331"/>
        <end position="353"/>
    </location>
</feature>
<evidence type="ECO:0000256" key="4">
    <source>
        <dbReference type="ARBA" id="ARBA00022989"/>
    </source>
</evidence>
<evidence type="ECO:0000256" key="1">
    <source>
        <dbReference type="ARBA" id="ARBA00004127"/>
    </source>
</evidence>
<dbReference type="SUPFAM" id="SSF103473">
    <property type="entry name" value="MFS general substrate transporter"/>
    <property type="match status" value="1"/>
</dbReference>
<dbReference type="InterPro" id="IPR020846">
    <property type="entry name" value="MFS_dom"/>
</dbReference>
<name>A0A2S4UHV8_9BASI</name>
<feature type="transmembrane region" description="Helical" evidence="7">
    <location>
        <begin position="128"/>
        <end position="146"/>
    </location>
</feature>
<dbReference type="PROSITE" id="PS50850">
    <property type="entry name" value="MFS"/>
    <property type="match status" value="1"/>
</dbReference>
<feature type="transmembrane region" description="Helical" evidence="7">
    <location>
        <begin position="213"/>
        <end position="235"/>
    </location>
</feature>
<dbReference type="Proteomes" id="UP000239156">
    <property type="component" value="Unassembled WGS sequence"/>
</dbReference>
<gene>
    <name evidence="9" type="ORF">PSTT_15382</name>
</gene>
<dbReference type="PANTHER" id="PTHR23501:SF191">
    <property type="entry name" value="VACUOLAR BASIC AMINO ACID TRANSPORTER 4"/>
    <property type="match status" value="1"/>
</dbReference>
<reference evidence="9" key="1">
    <citation type="submission" date="2017-12" db="EMBL/GenBank/DDBJ databases">
        <title>Gene loss provides genomic basis for host adaptation in cereal stripe rust fungi.</title>
        <authorList>
            <person name="Xia C."/>
        </authorList>
    </citation>
    <scope>NUCLEOTIDE SEQUENCE [LARGE SCALE GENOMIC DNA]</scope>
    <source>
        <strain evidence="9">93-210</strain>
    </source>
</reference>
<feature type="transmembrane region" description="Helical" evidence="7">
    <location>
        <begin position="302"/>
        <end position="319"/>
    </location>
</feature>
<feature type="compositionally biased region" description="Polar residues" evidence="6">
    <location>
        <begin position="18"/>
        <end position="28"/>
    </location>
</feature>
<keyword evidence="4 7" id="KW-1133">Transmembrane helix</keyword>
<feature type="transmembrane region" description="Helical" evidence="7">
    <location>
        <begin position="152"/>
        <end position="176"/>
    </location>
</feature>
<organism evidence="9 10">
    <name type="scientific">Puccinia striiformis</name>
    <dbReference type="NCBI Taxonomy" id="27350"/>
    <lineage>
        <taxon>Eukaryota</taxon>
        <taxon>Fungi</taxon>
        <taxon>Dikarya</taxon>
        <taxon>Basidiomycota</taxon>
        <taxon>Pucciniomycotina</taxon>
        <taxon>Pucciniomycetes</taxon>
        <taxon>Pucciniales</taxon>
        <taxon>Pucciniaceae</taxon>
        <taxon>Puccinia</taxon>
    </lineage>
</organism>
<sequence>MSPSETTPLLASELSPARPTSPSRSDQDTVQIEVEHPLGGLAANLGTARLHQLVTPQKRTAILAAVWTGVFLGALDSTIVATLMSSISSDFGASNQISWLASAYLLSTSATGALYGKLADLLGRRRSNLIALGFFTLGTLGCGLSSNMTQLIFSRFLAGCGGGGIMTTSSIIATDLFRLDQRGLVQGFANICFGLGAALGGPLGGWIADTMGWRFAFLAQVPLLIIATILVASFVDYKMEGQVTSKAELARRIDYRGSIALIWMIGALLLSLSFKSNLQYEVFTHIQTIHTLHVSRGNLWKFYRFLVGLGVFIYIESTVPEPVLPLRLLKFRTPLCSVGISFFTRVLYMYPLWFETVKLSSPTEAGLSPDSEFDCIIDWFACGWWLDSQNWSTQDRNLHQLGSLGTRLASHALQIRHPLHEWIDIIPNGLGFSASTTAVLISLIASVSEKDMAVCTGLSYLFRYNGVVIGVAASGAILQSVLTTELKHRIIGEGAVESIQALYSRTND</sequence>
<comment type="caution">
    <text evidence="9">The sequence shown here is derived from an EMBL/GenBank/DDBJ whole genome shotgun (WGS) entry which is preliminary data.</text>
</comment>
<keyword evidence="2" id="KW-0813">Transport</keyword>
<feature type="non-terminal residue" evidence="9">
    <location>
        <position position="508"/>
    </location>
</feature>